<feature type="domain" description="C2H2-type" evidence="9">
    <location>
        <begin position="96"/>
        <end position="123"/>
    </location>
</feature>
<dbReference type="Gene3D" id="3.30.160.60">
    <property type="entry name" value="Classic Zinc Finger"/>
    <property type="match status" value="1"/>
</dbReference>
<dbReference type="EMBL" id="JBAWTH010000118">
    <property type="protein sequence ID" value="KAL2276295.1"/>
    <property type="molecule type" value="Genomic_DNA"/>
</dbReference>
<accession>A0ABR4E1L3</accession>
<feature type="region of interest" description="Disordered" evidence="7">
    <location>
        <begin position="27"/>
        <end position="52"/>
    </location>
</feature>
<feature type="region of interest" description="Disordered" evidence="7">
    <location>
        <begin position="897"/>
        <end position="917"/>
    </location>
</feature>
<protein>
    <submittedName>
        <fullName evidence="10">Uncharacterized protein</fullName>
    </submittedName>
</protein>
<keyword evidence="1" id="KW-0479">Metal-binding</keyword>
<dbReference type="Gene3D" id="4.10.240.10">
    <property type="entry name" value="Zn(2)-C6 fungal-type DNA-binding domain"/>
    <property type="match status" value="1"/>
</dbReference>
<feature type="compositionally biased region" description="Polar residues" evidence="7">
    <location>
        <begin position="269"/>
        <end position="280"/>
    </location>
</feature>
<keyword evidence="11" id="KW-1185">Reference proteome</keyword>
<evidence type="ECO:0000256" key="1">
    <source>
        <dbReference type="ARBA" id="ARBA00022723"/>
    </source>
</evidence>
<keyword evidence="3" id="KW-0805">Transcription regulation</keyword>
<feature type="region of interest" description="Disordered" evidence="7">
    <location>
        <begin position="263"/>
        <end position="300"/>
    </location>
</feature>
<dbReference type="SMART" id="SM00066">
    <property type="entry name" value="GAL4"/>
    <property type="match status" value="1"/>
</dbReference>
<keyword evidence="6" id="KW-0863">Zinc-finger</keyword>
<evidence type="ECO:0000313" key="11">
    <source>
        <dbReference type="Proteomes" id="UP001600888"/>
    </source>
</evidence>
<dbReference type="CDD" id="cd00067">
    <property type="entry name" value="GAL4"/>
    <property type="match status" value="1"/>
</dbReference>
<dbReference type="Pfam" id="PF00172">
    <property type="entry name" value="Zn_clus"/>
    <property type="match status" value="1"/>
</dbReference>
<comment type="caution">
    <text evidence="10">The sequence shown here is derived from an EMBL/GenBank/DDBJ whole genome shotgun (WGS) entry which is preliminary data.</text>
</comment>
<gene>
    <name evidence="10" type="ORF">FJTKL_00987</name>
</gene>
<dbReference type="PANTHER" id="PTHR47660:SF2">
    <property type="entry name" value="TRANSCRIPTION FACTOR WITH C2H2 AND ZN(2)-CYS(6) DNA BINDING DOMAIN (EUROFUNG)"/>
    <property type="match status" value="1"/>
</dbReference>
<reference evidence="10 11" key="1">
    <citation type="submission" date="2024-03" db="EMBL/GenBank/DDBJ databases">
        <title>A high-quality draft genome sequence of Diaporthe vaccinii, a causative agent of upright dieback and viscid rot disease in cranberry plants.</title>
        <authorList>
            <person name="Sarrasin M."/>
            <person name="Lang B.F."/>
            <person name="Burger G."/>
        </authorList>
    </citation>
    <scope>NUCLEOTIDE SEQUENCE [LARGE SCALE GENOMIC DNA]</scope>
    <source>
        <strain evidence="10 11">IS7</strain>
    </source>
</reference>
<evidence type="ECO:0000256" key="4">
    <source>
        <dbReference type="ARBA" id="ARBA00023163"/>
    </source>
</evidence>
<evidence type="ECO:0000256" key="2">
    <source>
        <dbReference type="ARBA" id="ARBA00022833"/>
    </source>
</evidence>
<dbReference type="SMART" id="SM00355">
    <property type="entry name" value="ZnF_C2H2"/>
    <property type="match status" value="2"/>
</dbReference>
<keyword evidence="5" id="KW-0539">Nucleus</keyword>
<dbReference type="PROSITE" id="PS00463">
    <property type="entry name" value="ZN2_CY6_FUNGAL_1"/>
    <property type="match status" value="1"/>
</dbReference>
<dbReference type="InterPro" id="IPR036236">
    <property type="entry name" value="Znf_C2H2_sf"/>
</dbReference>
<sequence length="917" mass="102250">MTEQNGIDILCDAAGSDLLLSSIFPSDTQGQTQTQHPPPQKKVKRSEASPPVAASITSVTSFASSSNHICHICKRVYERADHLTRHLRSHENARPYQCTRCPKRFNRADLLTRHEATHDRDAGKSKSFIRRSDRAAQACEACASAKAKCDDQKPCGRCRAKKLACQASTRRSYQYKTCTEGDSPSDSGTVASVMGNNVQPAQMPMHEAMEPTPFMPDVMGQNPSLIDPISDDMVYFNPMSNFLQDMDFTMSWDMNFDAFSIPQFDIQGPSPQSSTTNPVTRPSPRNAIRDSSRGHSAFKRSPWLWDPKKEDYVQQQKEGLHIDEQSISQSPAFGKLMDRPSRRLKMTAHQRDRIFSIVLAQNRDPAKVPSFPTLDLLNYLLQAHFVQDEHQFDSWVHPASFDPENALPELLAAIISSGASFISVPAIWQFGLAIHEVVRLGVSDLFEKLNAHTRNLSALQTFMLTLDVGIWSGFKRKMEIAESFLQPLLTMLRRAGAFSAPADSSALLPLDSDSPEALETKWKKFISRESYKRLILHLFSHDVQTSISLQRNPLISFSELAFTLPASRDLWCAPTAEAWRQVHHSKTTMPRPLPRVSEVLHCVDVLDELEEFIDIDLCYSAVLHGYWGQVWAYRESVRFFSTASKGGTNRLWLKSQHQELYQDLSGFSSIIHTSNTPRNHSTLLAIVVELFLMIMHVSPDEIQRFAGKSGEEESRRAGTSLEENWANTSDARHAIWHAGQVFANAKRLPPASLRGFNAIAVYLASMTLWTYGLFCSPAVQGGDEADSSYLQSGEGQQANTGIRRASSVSGSGPTKYVLLDEEETRDTKAFLQFDRGVPALKTSQGAVEPLSDPSKVLSIARSLFRDNYPVRTEPLPPLVESLGNLLRDLGSGLAGMPSRVASRVQSQTASRMGSEER</sequence>
<evidence type="ECO:0000256" key="7">
    <source>
        <dbReference type="SAM" id="MobiDB-lite"/>
    </source>
</evidence>
<dbReference type="InterPro" id="IPR001138">
    <property type="entry name" value="Zn2Cys6_DnaBD"/>
</dbReference>
<dbReference type="Pfam" id="PF00096">
    <property type="entry name" value="zf-C2H2"/>
    <property type="match status" value="2"/>
</dbReference>
<evidence type="ECO:0000256" key="3">
    <source>
        <dbReference type="ARBA" id="ARBA00023015"/>
    </source>
</evidence>
<evidence type="ECO:0000259" key="8">
    <source>
        <dbReference type="PROSITE" id="PS50048"/>
    </source>
</evidence>
<dbReference type="PROSITE" id="PS50157">
    <property type="entry name" value="ZINC_FINGER_C2H2_2"/>
    <property type="match status" value="2"/>
</dbReference>
<evidence type="ECO:0000259" key="9">
    <source>
        <dbReference type="PROSITE" id="PS50157"/>
    </source>
</evidence>
<feature type="domain" description="Zn(2)-C6 fungal-type" evidence="8">
    <location>
        <begin position="138"/>
        <end position="165"/>
    </location>
</feature>
<evidence type="ECO:0000256" key="6">
    <source>
        <dbReference type="PROSITE-ProRule" id="PRU00042"/>
    </source>
</evidence>
<evidence type="ECO:0000256" key="5">
    <source>
        <dbReference type="ARBA" id="ARBA00023242"/>
    </source>
</evidence>
<keyword evidence="4" id="KW-0804">Transcription</keyword>
<feature type="region of interest" description="Disordered" evidence="7">
    <location>
        <begin position="785"/>
        <end position="812"/>
    </location>
</feature>
<dbReference type="SUPFAM" id="SSF57667">
    <property type="entry name" value="beta-beta-alpha zinc fingers"/>
    <property type="match status" value="1"/>
</dbReference>
<dbReference type="SUPFAM" id="SSF57701">
    <property type="entry name" value="Zn2/Cys6 DNA-binding domain"/>
    <property type="match status" value="1"/>
</dbReference>
<feature type="compositionally biased region" description="Polar residues" evidence="7">
    <location>
        <begin position="788"/>
        <end position="812"/>
    </location>
</feature>
<dbReference type="InterPro" id="IPR013087">
    <property type="entry name" value="Znf_C2H2_type"/>
</dbReference>
<evidence type="ECO:0000313" key="10">
    <source>
        <dbReference type="EMBL" id="KAL2276295.1"/>
    </source>
</evidence>
<proteinExistence type="predicted"/>
<dbReference type="InterPro" id="IPR036864">
    <property type="entry name" value="Zn2-C6_fun-type_DNA-bd_sf"/>
</dbReference>
<keyword evidence="2" id="KW-0862">Zinc</keyword>
<dbReference type="Proteomes" id="UP001600888">
    <property type="component" value="Unassembled WGS sequence"/>
</dbReference>
<dbReference type="Pfam" id="PF04082">
    <property type="entry name" value="Fungal_trans"/>
    <property type="match status" value="1"/>
</dbReference>
<dbReference type="InterPro" id="IPR007219">
    <property type="entry name" value="XnlR_reg_dom"/>
</dbReference>
<dbReference type="PROSITE" id="PS00028">
    <property type="entry name" value="ZINC_FINGER_C2H2_1"/>
    <property type="match status" value="2"/>
</dbReference>
<feature type="domain" description="C2H2-type" evidence="9">
    <location>
        <begin position="68"/>
        <end position="95"/>
    </location>
</feature>
<organism evidence="10 11">
    <name type="scientific">Diaporthe vaccinii</name>
    <dbReference type="NCBI Taxonomy" id="105482"/>
    <lineage>
        <taxon>Eukaryota</taxon>
        <taxon>Fungi</taxon>
        <taxon>Dikarya</taxon>
        <taxon>Ascomycota</taxon>
        <taxon>Pezizomycotina</taxon>
        <taxon>Sordariomycetes</taxon>
        <taxon>Sordariomycetidae</taxon>
        <taxon>Diaporthales</taxon>
        <taxon>Diaporthaceae</taxon>
        <taxon>Diaporthe</taxon>
        <taxon>Diaporthe eres species complex</taxon>
    </lineage>
</organism>
<dbReference type="PROSITE" id="PS50048">
    <property type="entry name" value="ZN2_CY6_FUNGAL_2"/>
    <property type="match status" value="1"/>
</dbReference>
<dbReference type="PANTHER" id="PTHR47660">
    <property type="entry name" value="TRANSCRIPTION FACTOR WITH C2H2 AND ZN(2)-CYS(6) DNA BINDING DOMAIN (EUROFUNG)-RELATED-RELATED"/>
    <property type="match status" value="1"/>
</dbReference>
<name>A0ABR4E1L3_9PEZI</name>